<evidence type="ECO:0000313" key="1">
    <source>
        <dbReference type="EMBL" id="KAK5608167.1"/>
    </source>
</evidence>
<dbReference type="AlphaFoldDB" id="A0AAV9RGZ8"/>
<reference evidence="1 2" key="1">
    <citation type="submission" date="2021-06" db="EMBL/GenBank/DDBJ databases">
        <authorList>
            <person name="Palmer J.M."/>
        </authorList>
    </citation>
    <scope>NUCLEOTIDE SEQUENCE [LARGE SCALE GENOMIC DNA]</scope>
    <source>
        <strain evidence="1 2">MEX-2019</strain>
        <tissue evidence="1">Muscle</tissue>
    </source>
</reference>
<evidence type="ECO:0000313" key="2">
    <source>
        <dbReference type="Proteomes" id="UP001311232"/>
    </source>
</evidence>
<name>A0AAV9RGZ8_9TELE</name>
<accession>A0AAV9RGZ8</accession>
<keyword evidence="2" id="KW-1185">Reference proteome</keyword>
<dbReference type="Proteomes" id="UP001311232">
    <property type="component" value="Unassembled WGS sequence"/>
</dbReference>
<protein>
    <submittedName>
        <fullName evidence="1">Uncharacterized protein</fullName>
    </submittedName>
</protein>
<proteinExistence type="predicted"/>
<organism evidence="1 2">
    <name type="scientific">Crenichthys baileyi</name>
    <name type="common">White River springfish</name>
    <dbReference type="NCBI Taxonomy" id="28760"/>
    <lineage>
        <taxon>Eukaryota</taxon>
        <taxon>Metazoa</taxon>
        <taxon>Chordata</taxon>
        <taxon>Craniata</taxon>
        <taxon>Vertebrata</taxon>
        <taxon>Euteleostomi</taxon>
        <taxon>Actinopterygii</taxon>
        <taxon>Neopterygii</taxon>
        <taxon>Teleostei</taxon>
        <taxon>Neoteleostei</taxon>
        <taxon>Acanthomorphata</taxon>
        <taxon>Ovalentaria</taxon>
        <taxon>Atherinomorphae</taxon>
        <taxon>Cyprinodontiformes</taxon>
        <taxon>Goodeidae</taxon>
        <taxon>Crenichthys</taxon>
    </lineage>
</organism>
<comment type="caution">
    <text evidence="1">The sequence shown here is derived from an EMBL/GenBank/DDBJ whole genome shotgun (WGS) entry which is preliminary data.</text>
</comment>
<sequence length="135" mass="14592">MKGKCSSSSEREKLSGRNPAVFGWRGPDALKGLVTAPLLHPLCSSLLFWGSHYYLMITDLSPLTSLLIGMSMVMMHRCERALAALSKPSHIKAIIISPLAIISVSDSPLLTKLISPSSRVLCLTCSNVFRSPSPP</sequence>
<gene>
    <name evidence="1" type="ORF">CRENBAI_003198</name>
</gene>
<dbReference type="EMBL" id="JAHHUM010001844">
    <property type="protein sequence ID" value="KAK5608167.1"/>
    <property type="molecule type" value="Genomic_DNA"/>
</dbReference>